<keyword evidence="1" id="KW-0175">Coiled coil</keyword>
<feature type="domain" description="FP protein C-terminal" evidence="3">
    <location>
        <begin position="2"/>
        <end position="45"/>
    </location>
</feature>
<dbReference type="Pfam" id="PF25298">
    <property type="entry name" value="Baculo_FP_2nd"/>
    <property type="match status" value="1"/>
</dbReference>
<evidence type="ECO:0000256" key="1">
    <source>
        <dbReference type="SAM" id="Coils"/>
    </source>
</evidence>
<dbReference type="Proteomes" id="UP001154078">
    <property type="component" value="Chromosome 4"/>
</dbReference>
<evidence type="ECO:0000313" key="4">
    <source>
        <dbReference type="EMBL" id="CAH0555183.1"/>
    </source>
</evidence>
<feature type="compositionally biased region" description="Basic and acidic residues" evidence="2">
    <location>
        <begin position="147"/>
        <end position="160"/>
    </location>
</feature>
<dbReference type="PANTHER" id="PTHR46601">
    <property type="entry name" value="ULP_PROTEASE DOMAIN-CONTAINING PROTEIN"/>
    <property type="match status" value="1"/>
</dbReference>
<reference evidence="4" key="1">
    <citation type="submission" date="2021-12" db="EMBL/GenBank/DDBJ databases">
        <authorList>
            <person name="King R."/>
        </authorList>
    </citation>
    <scope>NUCLEOTIDE SEQUENCE</scope>
</reference>
<feature type="region of interest" description="Disordered" evidence="2">
    <location>
        <begin position="202"/>
        <end position="263"/>
    </location>
</feature>
<dbReference type="AlphaFoldDB" id="A0A9P0B6G0"/>
<evidence type="ECO:0000313" key="5">
    <source>
        <dbReference type="Proteomes" id="UP001154078"/>
    </source>
</evidence>
<dbReference type="EMBL" id="OV121135">
    <property type="protein sequence ID" value="CAH0555183.1"/>
    <property type="molecule type" value="Genomic_DNA"/>
</dbReference>
<feature type="coiled-coil region" evidence="1">
    <location>
        <begin position="563"/>
        <end position="594"/>
    </location>
</feature>
<sequence>MTQENQILFKKVRDLKKELNYKYAWFNHNKIMIRKDDESKILEVDTAQTNPDIIVLTETWLTQQESIFYTLKNYNSIHSCRTTKGGGVCIYISSHISYNTNNNINHNNENNFLSITLNDLKINICAVYRKPTSQKDDFYKAINMKGTSDDEKKRRKAEAQRRRRAKIKANPELYERERAKEKERWVTEGKIKKIVDLNRRDKKKKRKIWKESSKNYRDKKKQQRQQEIRFINETTPPPSPINFVAGERQGSSRASVGRKRVRKDRAKAYRTIKMLENKLHKRNQVIERIRKRNQRLRKRFSSKNSPVSKVNSFTRKYPVSTVVKRKLLFHEAVMAQLSNNYNGIKQRVDRKRVSHVLTGDIIKKYKLKGKFGFLTYKLQRSPQKKANATIKRNERYQKVKMFLEKDESSRLCPGKKDTVTRRGIKKQKRLLNKPLKLLHKEFIKTINKPISYSLFCQLRPFWIKQPDVNKRDTCLCVICENSELLVKKLNLINMINENSVYSLCQSLCCNDTLDENCLERKCTQCKNKYVNFNNFNGQDLISYHKWCTKSEIITVSGKKKLCKKTFKNKIQTSKQQLANELKEAVSQLMQHIANRNHQYKQLDLIKHSLKNNEIILHMDYSENYVCKYEKEVQSLHFGGSKNQIVLHTVMAYIKTDNKVRKPFCTFSNSPRKDPIAIVAHLNPVLQDVLSYCCPTTIHFISDGPSTQYRNFKMFNLFGTYFPRKLPSLKFMSWNYSERGHGKGAPDGIGGCIKRIADRLVAHGQDITSVDDLVGVIKRNIKKVTVNSVSKESIEADDDLLPNNVLRFKGTMQTHQVIWNSDQSNILQFRRLSCFDCCGTIACDKYNIGSLKLKTDEVPSRVRYHDVYSSDSDEKDENNSVLSYQKDKSSLPNEVHLHVNSFALVRFPTKKKIKYYVGCILETMNENTVEIKFLRKGMKNCYIYPKEDDIAVIDKNDIESTLEQPEIDKRGHHYFPSIPKKYHQDIC</sequence>
<dbReference type="PANTHER" id="PTHR46601:SF2">
    <property type="entry name" value="UBIQUITIN-LIKE PROTEASE FAMILY PROFILE DOMAIN-CONTAINING PROTEIN"/>
    <property type="match status" value="1"/>
</dbReference>
<organism evidence="4 5">
    <name type="scientific">Brassicogethes aeneus</name>
    <name type="common">Rape pollen beetle</name>
    <name type="synonym">Meligethes aeneus</name>
    <dbReference type="NCBI Taxonomy" id="1431903"/>
    <lineage>
        <taxon>Eukaryota</taxon>
        <taxon>Metazoa</taxon>
        <taxon>Ecdysozoa</taxon>
        <taxon>Arthropoda</taxon>
        <taxon>Hexapoda</taxon>
        <taxon>Insecta</taxon>
        <taxon>Pterygota</taxon>
        <taxon>Neoptera</taxon>
        <taxon>Endopterygota</taxon>
        <taxon>Coleoptera</taxon>
        <taxon>Polyphaga</taxon>
        <taxon>Cucujiformia</taxon>
        <taxon>Nitidulidae</taxon>
        <taxon>Meligethinae</taxon>
        <taxon>Brassicogethes</taxon>
    </lineage>
</organism>
<dbReference type="SUPFAM" id="SSF56219">
    <property type="entry name" value="DNase I-like"/>
    <property type="match status" value="1"/>
</dbReference>
<protein>
    <recommendedName>
        <fullName evidence="3">FP protein C-terminal domain-containing protein</fullName>
    </recommendedName>
</protein>
<dbReference type="InterPro" id="IPR036691">
    <property type="entry name" value="Endo/exonu/phosph_ase_sf"/>
</dbReference>
<name>A0A9P0B6G0_BRAAE</name>
<evidence type="ECO:0000259" key="3">
    <source>
        <dbReference type="Pfam" id="PF25298"/>
    </source>
</evidence>
<keyword evidence="5" id="KW-1185">Reference proteome</keyword>
<feature type="region of interest" description="Disordered" evidence="2">
    <location>
        <begin position="147"/>
        <end position="169"/>
    </location>
</feature>
<dbReference type="OrthoDB" id="5989141at2759"/>
<dbReference type="InterPro" id="IPR057251">
    <property type="entry name" value="FP_C"/>
</dbReference>
<accession>A0A9P0B6G0</accession>
<proteinExistence type="predicted"/>
<dbReference type="Gene3D" id="3.60.10.10">
    <property type="entry name" value="Endonuclease/exonuclease/phosphatase"/>
    <property type="match status" value="1"/>
</dbReference>
<gene>
    <name evidence="4" type="ORF">MELIAE_LOCUS6610</name>
</gene>
<evidence type="ECO:0000256" key="2">
    <source>
        <dbReference type="SAM" id="MobiDB-lite"/>
    </source>
</evidence>